<proteinExistence type="predicted"/>
<name>A0A9Q1QVU3_9SOLA</name>
<dbReference type="PROSITE" id="PS50863">
    <property type="entry name" value="B3"/>
    <property type="match status" value="2"/>
</dbReference>
<feature type="region of interest" description="Disordered" evidence="6">
    <location>
        <begin position="65"/>
        <end position="205"/>
    </location>
</feature>
<reference evidence="9" key="1">
    <citation type="journal article" date="2023" name="Proc. Natl. Acad. Sci. U.S.A.">
        <title>Genomic and structural basis for evolution of tropane alkaloid biosynthesis.</title>
        <authorList>
            <person name="Wanga Y.-J."/>
            <person name="Taina T."/>
            <person name="Yua J.-Y."/>
            <person name="Lia J."/>
            <person name="Xua B."/>
            <person name="Chenc J."/>
            <person name="D'Auriad J.C."/>
            <person name="Huanga J.-P."/>
            <person name="Huanga S.-X."/>
        </authorList>
    </citation>
    <scope>NUCLEOTIDE SEQUENCE [LARGE SCALE GENOMIC DNA]</scope>
    <source>
        <strain evidence="9">cv. KIB-2019</strain>
    </source>
</reference>
<dbReference type="InterPro" id="IPR053333">
    <property type="entry name" value="Cytochrome_b6-f_sub7"/>
</dbReference>
<feature type="domain" description="TF-B3" evidence="7">
    <location>
        <begin position="260"/>
        <end position="357"/>
    </location>
</feature>
<feature type="compositionally biased region" description="Acidic residues" evidence="6">
    <location>
        <begin position="113"/>
        <end position="136"/>
    </location>
</feature>
<dbReference type="OrthoDB" id="1094641at2759"/>
<comment type="caution">
    <text evidence="8">The sequence shown here is derived from an EMBL/GenBank/DDBJ whole genome shotgun (WGS) entry which is preliminary data.</text>
</comment>
<protein>
    <recommendedName>
        <fullName evidence="7">TF-B3 domain-containing protein</fullName>
    </recommendedName>
</protein>
<keyword evidence="2" id="KW-0805">Transcription regulation</keyword>
<evidence type="ECO:0000313" key="8">
    <source>
        <dbReference type="EMBL" id="KAJ8529524.1"/>
    </source>
</evidence>
<dbReference type="Proteomes" id="UP001152561">
    <property type="component" value="Unassembled WGS sequence"/>
</dbReference>
<evidence type="ECO:0000256" key="4">
    <source>
        <dbReference type="ARBA" id="ARBA00023163"/>
    </source>
</evidence>
<evidence type="ECO:0000256" key="3">
    <source>
        <dbReference type="ARBA" id="ARBA00023125"/>
    </source>
</evidence>
<dbReference type="InterPro" id="IPR015300">
    <property type="entry name" value="DNA-bd_pseudobarrel_sf"/>
</dbReference>
<dbReference type="PANTHER" id="PTHR34951:SF7">
    <property type="entry name" value="TF-B3 DOMAIN-CONTAINING PROTEIN"/>
    <property type="match status" value="1"/>
</dbReference>
<dbReference type="AlphaFoldDB" id="A0A9Q1QVU3"/>
<evidence type="ECO:0000256" key="5">
    <source>
        <dbReference type="ARBA" id="ARBA00023242"/>
    </source>
</evidence>
<feature type="compositionally biased region" description="Basic and acidic residues" evidence="6">
    <location>
        <begin position="102"/>
        <end position="112"/>
    </location>
</feature>
<evidence type="ECO:0000259" key="7">
    <source>
        <dbReference type="PROSITE" id="PS50863"/>
    </source>
</evidence>
<dbReference type="SMART" id="SM01019">
    <property type="entry name" value="B3"/>
    <property type="match status" value="1"/>
</dbReference>
<keyword evidence="5" id="KW-0539">Nucleus</keyword>
<gene>
    <name evidence="8" type="ORF">K7X08_036359</name>
</gene>
<dbReference type="SUPFAM" id="SSF101936">
    <property type="entry name" value="DNA-binding pseudobarrel domain"/>
    <property type="match status" value="2"/>
</dbReference>
<keyword evidence="9" id="KW-1185">Reference proteome</keyword>
<dbReference type="GO" id="GO:0005634">
    <property type="term" value="C:nucleus"/>
    <property type="evidence" value="ECO:0007669"/>
    <property type="project" value="UniProtKB-SubCell"/>
</dbReference>
<feature type="compositionally biased region" description="Acidic residues" evidence="6">
    <location>
        <begin position="165"/>
        <end position="185"/>
    </location>
</feature>
<evidence type="ECO:0000256" key="6">
    <source>
        <dbReference type="SAM" id="MobiDB-lite"/>
    </source>
</evidence>
<sequence>MWPIGVTKTGRNFHFQYGWEKFIKENTIEFGDFLTMMKMVHLTSNYLEQLDVKKGAGGLKLDVKEEDEEEINVEHQKSEVPKRKWPNSSSYGDSDEDDEDYAEPHSKGRRVEEEEEKDDDDEEYAEEVTEEEEEETEKAPRSKHRHVEEDKETENAPRSKSRFAEEEDDDEEEEYEETEEQEENERESIFKKKASRSNADSRKRKMMMMTRTVMKKLRKRKRKRKKRMKAGCKRATARKMVHDYFGTDIFRSGRATRPKNPYFVTKIRAKRRDQLYIPIDVVRDNKLELPSSMIIRDPAGREFGTKLESWKDGRIWLHGGWHNLCRWNLVGKDDSCICEFVRGKGQKGLHLKVFSMKDGRDKNFLHGVLEKVSHISAMYDRLERILKESARAWQLSNQCYVKSSAVPLVCISKQNFI</sequence>
<organism evidence="8 9">
    <name type="scientific">Anisodus acutangulus</name>
    <dbReference type="NCBI Taxonomy" id="402998"/>
    <lineage>
        <taxon>Eukaryota</taxon>
        <taxon>Viridiplantae</taxon>
        <taxon>Streptophyta</taxon>
        <taxon>Embryophyta</taxon>
        <taxon>Tracheophyta</taxon>
        <taxon>Spermatophyta</taxon>
        <taxon>Magnoliopsida</taxon>
        <taxon>eudicotyledons</taxon>
        <taxon>Gunneridae</taxon>
        <taxon>Pentapetalae</taxon>
        <taxon>asterids</taxon>
        <taxon>lamiids</taxon>
        <taxon>Solanales</taxon>
        <taxon>Solanaceae</taxon>
        <taxon>Solanoideae</taxon>
        <taxon>Hyoscyameae</taxon>
        <taxon>Anisodus</taxon>
    </lineage>
</organism>
<comment type="subcellular location">
    <subcellularLocation>
        <location evidence="1">Nucleus</location>
    </subcellularLocation>
</comment>
<keyword evidence="4" id="KW-0804">Transcription</keyword>
<feature type="compositionally biased region" description="Basic and acidic residues" evidence="6">
    <location>
        <begin position="146"/>
        <end position="157"/>
    </location>
</feature>
<dbReference type="Pfam" id="PF02362">
    <property type="entry name" value="B3"/>
    <property type="match status" value="1"/>
</dbReference>
<dbReference type="PANTHER" id="PTHR34951">
    <property type="entry name" value="B6F COMPLEX SUBUNIT, PUTATIVE, EXPRESSED-RELATED"/>
    <property type="match status" value="1"/>
</dbReference>
<evidence type="ECO:0000256" key="2">
    <source>
        <dbReference type="ARBA" id="ARBA00023015"/>
    </source>
</evidence>
<dbReference type="CDD" id="cd10017">
    <property type="entry name" value="B3_DNA"/>
    <property type="match status" value="1"/>
</dbReference>
<accession>A0A9Q1QVU3</accession>
<evidence type="ECO:0000313" key="9">
    <source>
        <dbReference type="Proteomes" id="UP001152561"/>
    </source>
</evidence>
<dbReference type="GO" id="GO:0003677">
    <property type="term" value="F:DNA binding"/>
    <property type="evidence" value="ECO:0007669"/>
    <property type="project" value="UniProtKB-KW"/>
</dbReference>
<evidence type="ECO:0000256" key="1">
    <source>
        <dbReference type="ARBA" id="ARBA00004123"/>
    </source>
</evidence>
<dbReference type="EMBL" id="JAJAGQ010000022">
    <property type="protein sequence ID" value="KAJ8529524.1"/>
    <property type="molecule type" value="Genomic_DNA"/>
</dbReference>
<dbReference type="InterPro" id="IPR003340">
    <property type="entry name" value="B3_DNA-bd"/>
</dbReference>
<feature type="compositionally biased region" description="Basic and acidic residues" evidence="6">
    <location>
        <begin position="72"/>
        <end position="82"/>
    </location>
</feature>
<dbReference type="Gene3D" id="2.40.330.10">
    <property type="entry name" value="DNA-binding pseudobarrel domain"/>
    <property type="match status" value="1"/>
</dbReference>
<feature type="domain" description="TF-B3" evidence="7">
    <location>
        <begin position="1"/>
        <end position="56"/>
    </location>
</feature>
<keyword evidence="3" id="KW-0238">DNA-binding</keyword>